<organism evidence="5 6">
    <name type="scientific">Pontivivens insulae</name>
    <dbReference type="NCBI Taxonomy" id="1639689"/>
    <lineage>
        <taxon>Bacteria</taxon>
        <taxon>Pseudomonadati</taxon>
        <taxon>Pseudomonadota</taxon>
        <taxon>Alphaproteobacteria</taxon>
        <taxon>Rhodobacterales</taxon>
        <taxon>Paracoccaceae</taxon>
        <taxon>Pontivivens</taxon>
    </lineage>
</organism>
<dbReference type="PANTHER" id="PTHR43464">
    <property type="entry name" value="METHYLTRANSFERASE"/>
    <property type="match status" value="1"/>
</dbReference>
<dbReference type="SUPFAM" id="SSF53335">
    <property type="entry name" value="S-adenosyl-L-methionine-dependent methyltransferases"/>
    <property type="match status" value="1"/>
</dbReference>
<evidence type="ECO:0000256" key="1">
    <source>
        <dbReference type="ARBA" id="ARBA00022603"/>
    </source>
</evidence>
<evidence type="ECO:0000259" key="4">
    <source>
        <dbReference type="Pfam" id="PF13649"/>
    </source>
</evidence>
<dbReference type="Proteomes" id="UP000244932">
    <property type="component" value="Unassembled WGS sequence"/>
</dbReference>
<dbReference type="InterPro" id="IPR041698">
    <property type="entry name" value="Methyltransf_25"/>
</dbReference>
<reference evidence="5 6" key="1">
    <citation type="submission" date="2018-03" db="EMBL/GenBank/DDBJ databases">
        <authorList>
            <person name="Keele B.F."/>
        </authorList>
    </citation>
    <scope>NUCLEOTIDE SEQUENCE [LARGE SCALE GENOMIC DNA]</scope>
    <source>
        <strain evidence="5 6">CeCT 8812</strain>
    </source>
</reference>
<name>A0A2R8A9M4_9RHOB</name>
<dbReference type="EC" id="2.1.1.11" evidence="5"/>
<keyword evidence="2 5" id="KW-0808">Transferase</keyword>
<protein>
    <submittedName>
        <fullName evidence="5">Magnesium-protoporphyrin O-methyltransferase</fullName>
        <ecNumber evidence="5">2.1.1.11</ecNumber>
    </submittedName>
</protein>
<accession>A0A2R8A9M4</accession>
<evidence type="ECO:0000313" key="6">
    <source>
        <dbReference type="Proteomes" id="UP000244932"/>
    </source>
</evidence>
<feature type="domain" description="Methyltransferase" evidence="4">
    <location>
        <begin position="45"/>
        <end position="119"/>
    </location>
</feature>
<keyword evidence="1 5" id="KW-0489">Methyltransferase</keyword>
<dbReference type="AlphaFoldDB" id="A0A2R8A9M4"/>
<evidence type="ECO:0000256" key="3">
    <source>
        <dbReference type="ARBA" id="ARBA00022691"/>
    </source>
</evidence>
<dbReference type="GO" id="GO:0046406">
    <property type="term" value="F:magnesium protoporphyrin IX methyltransferase activity"/>
    <property type="evidence" value="ECO:0007669"/>
    <property type="project" value="UniProtKB-EC"/>
</dbReference>
<proteinExistence type="predicted"/>
<evidence type="ECO:0000313" key="5">
    <source>
        <dbReference type="EMBL" id="SPF28922.1"/>
    </source>
</evidence>
<dbReference type="PANTHER" id="PTHR43464:SF19">
    <property type="entry name" value="UBIQUINONE BIOSYNTHESIS O-METHYLTRANSFERASE, MITOCHONDRIAL"/>
    <property type="match status" value="1"/>
</dbReference>
<keyword evidence="6" id="KW-1185">Reference proteome</keyword>
<dbReference type="CDD" id="cd02440">
    <property type="entry name" value="AdoMet_MTases"/>
    <property type="match status" value="1"/>
</dbReference>
<evidence type="ECO:0000256" key="2">
    <source>
        <dbReference type="ARBA" id="ARBA00022679"/>
    </source>
</evidence>
<keyword evidence="3" id="KW-0949">S-adenosyl-L-methionine</keyword>
<dbReference type="Gene3D" id="3.40.50.150">
    <property type="entry name" value="Vaccinia Virus protein VP39"/>
    <property type="match status" value="1"/>
</dbReference>
<dbReference type="Pfam" id="PF13649">
    <property type="entry name" value="Methyltransf_25"/>
    <property type="match status" value="1"/>
</dbReference>
<gene>
    <name evidence="5" type="primary">bchM_1</name>
    <name evidence="5" type="ORF">POI8812_01225</name>
</gene>
<sequence>MSGLDDWKGRVGQEWAARADAMEGLLGPVGEGALQALGDLSGQRVLDLGCGAGDTAVALKAAGGLVTGVDVSADLIALAKQRDPEISWRLADAATAAFDEPFDVLYSRCGAMFFDDPVSAYAHLRGQMVPHARLAIAVWRGAAENGWARIPLDAAEPILGAEAVRLPPAGGAGPFGWADPEPVLAMLEKAGWRNVRVAPIDRTSIISTGDDPDPITRATAFTMRIGILAARLRGTDKAVRDAVRDALADRFSQHLTPAGVALPAAGWVYQAENAG</sequence>
<dbReference type="GO" id="GO:0032259">
    <property type="term" value="P:methylation"/>
    <property type="evidence" value="ECO:0007669"/>
    <property type="project" value="UniProtKB-KW"/>
</dbReference>
<dbReference type="RefSeq" id="WP_162844928.1">
    <property type="nucleotide sequence ID" value="NZ_OMKW01000002.1"/>
</dbReference>
<dbReference type="InterPro" id="IPR029063">
    <property type="entry name" value="SAM-dependent_MTases_sf"/>
</dbReference>
<dbReference type="EMBL" id="OMKW01000002">
    <property type="protein sequence ID" value="SPF28922.1"/>
    <property type="molecule type" value="Genomic_DNA"/>
</dbReference>